<dbReference type="Gene3D" id="2.60.40.1730">
    <property type="entry name" value="tricorn interacting facor f3 domain"/>
    <property type="match status" value="1"/>
</dbReference>
<dbReference type="Proteomes" id="UP000254808">
    <property type="component" value="Chromosome"/>
</dbReference>
<name>A0A345UIZ8_9BACT</name>
<evidence type="ECO:0000256" key="1">
    <source>
        <dbReference type="SAM" id="SignalP"/>
    </source>
</evidence>
<dbReference type="InterPro" id="IPR016024">
    <property type="entry name" value="ARM-type_fold"/>
</dbReference>
<keyword evidence="4" id="KW-1185">Reference proteome</keyword>
<dbReference type="OrthoDB" id="1522410at2"/>
<protein>
    <submittedName>
        <fullName evidence="3">Peptidase family M1</fullName>
    </submittedName>
</protein>
<evidence type="ECO:0000259" key="2">
    <source>
        <dbReference type="Pfam" id="PF17900"/>
    </source>
</evidence>
<evidence type="ECO:0000313" key="3">
    <source>
        <dbReference type="EMBL" id="AXJ00450.1"/>
    </source>
</evidence>
<feature type="chain" id="PRO_5016566483" evidence="1">
    <location>
        <begin position="28"/>
        <end position="774"/>
    </location>
</feature>
<dbReference type="EMBL" id="CP027806">
    <property type="protein sequence ID" value="AXJ00450.1"/>
    <property type="molecule type" value="Genomic_DNA"/>
</dbReference>
<gene>
    <name evidence="3" type="ORF">CYPRO_1186</name>
</gene>
<reference evidence="3 4" key="1">
    <citation type="submission" date="2018-03" db="EMBL/GenBank/DDBJ databases">
        <title>Phenotypic and genomic properties of Cyclonatronum proteinivorum gen. nov., sp. nov., a haloalkaliphilic bacteroidete from soda lakes possessing Na+-translocating rhodopsin.</title>
        <authorList>
            <person name="Toshchakov S.V."/>
            <person name="Korzhenkov A."/>
            <person name="Samarov N.I."/>
            <person name="Kublanov I.V."/>
            <person name="Muntyan M.S."/>
            <person name="Sorokin D.Y."/>
        </authorList>
    </citation>
    <scope>NUCLEOTIDE SEQUENCE [LARGE SCALE GENOMIC DNA]</scope>
    <source>
        <strain evidence="3 4">Omega</strain>
    </source>
</reference>
<dbReference type="InterPro" id="IPR045357">
    <property type="entry name" value="Aminopeptidase_N-like_N"/>
</dbReference>
<dbReference type="Pfam" id="PF17900">
    <property type="entry name" value="Peptidase_M1_N"/>
    <property type="match status" value="1"/>
</dbReference>
<sequence>MNPEQKGWTLTSLFLLLLLSVSPALSAAQEPMFQDYETYPVLDYKFTHLEAQLALNPETRSLSGIVTYTLEAKHRFAGVLHIPAAGLQINSILINEREASFSHEQDRIEIDPAAYLSDPQRPFELSISYEAPQSTALIKTAAGTLFTTLSPNRRSEWIPVVEHPRIAFTTRFSLEVTEGTEVVSNGQYFRTQSLDDGAKRVIWRSEVPVPSTDLAFFAGDLSFTETLLGLTNVRVYGEARTGSAQVREDLMREVVNSLSSITRSLRVEYPFEGFSLVMLEDHYWEPRPYAASLGMLAGTISPAKVQIDRVVASQWFGAALRSETVAGSAAVLLHQAHLMQQLEPDTPPFGVQGFPSVDGFDYWNHMLPQHFGFWHDALEQADDFTRFALSDHKQAQLRRGDPVGDWPEFQREWYRATGRTLEEPVFGSQTEEPQDTPLTVQLVFGYNSERGVSVTVDPQGTVETDSIRVPLELHFRGAEVRRDTLTVFRTGGEFVIPADTRPQNIMAGDGAPAFLFREMKDLNMWLHQLRSSDDISRRVQAAENLPRFREDPDIQLAVRDVLRAEDHPQVRAALIRAISSIVRGAAGTQQLFLDLVATAEGDEQLAAVEALRNYPGNAAVVSAIGRLAQSMQYSEAAVLAVRVFREVATEEQFTELASSLLGGSGPGAIRAAVVQELFELSDRMVAVDTSYEIALSTNFPYLMRATAMSALANHNRAQDLQELIPVLIEDTDPRMRLISLRYIGALEDEIMNDLLEQRFQVERDPRLRAVLMAF</sequence>
<dbReference type="RefSeq" id="WP_114983727.1">
    <property type="nucleotide sequence ID" value="NZ_CP027806.1"/>
</dbReference>
<dbReference type="SUPFAM" id="SSF48371">
    <property type="entry name" value="ARM repeat"/>
    <property type="match status" value="1"/>
</dbReference>
<proteinExistence type="predicted"/>
<evidence type="ECO:0000313" key="4">
    <source>
        <dbReference type="Proteomes" id="UP000254808"/>
    </source>
</evidence>
<keyword evidence="1" id="KW-0732">Signal</keyword>
<accession>A0A345UIZ8</accession>
<dbReference type="KEGG" id="cprv:CYPRO_1186"/>
<dbReference type="SUPFAM" id="SSF63737">
    <property type="entry name" value="Leukotriene A4 hydrolase N-terminal domain"/>
    <property type="match status" value="1"/>
</dbReference>
<dbReference type="AlphaFoldDB" id="A0A345UIZ8"/>
<feature type="signal peptide" evidence="1">
    <location>
        <begin position="1"/>
        <end position="27"/>
    </location>
</feature>
<feature type="domain" description="Aminopeptidase N-like N-terminal" evidence="2">
    <location>
        <begin position="50"/>
        <end position="211"/>
    </location>
</feature>
<organism evidence="3 4">
    <name type="scientific">Cyclonatronum proteinivorum</name>
    <dbReference type="NCBI Taxonomy" id="1457365"/>
    <lineage>
        <taxon>Bacteria</taxon>
        <taxon>Pseudomonadati</taxon>
        <taxon>Balneolota</taxon>
        <taxon>Balneolia</taxon>
        <taxon>Balneolales</taxon>
        <taxon>Cyclonatronaceae</taxon>
        <taxon>Cyclonatronum</taxon>
    </lineage>
</organism>
<dbReference type="InterPro" id="IPR042097">
    <property type="entry name" value="Aminopeptidase_N-like_N_sf"/>
</dbReference>